<dbReference type="Proteomes" id="UP000177006">
    <property type="component" value="Unassembled WGS sequence"/>
</dbReference>
<comment type="caution">
    <text evidence="1">The sequence shown here is derived from an EMBL/GenBank/DDBJ whole genome shotgun (WGS) entry which is preliminary data.</text>
</comment>
<sequence length="298" mass="30268">MADAGTEGNAEVATTYDIVPGKNFGEFLFSGGLGGSFGYKPIGVGADGRIAYEASKLGLNFQGIETPIGELLRLQFGLEARARAGFQFLLAHQDKGITYDLIGGTAGSGPWVLALGIGAEFHVAESLSFCALGLGPALYINPATQVVSTEAAPGMAPLGHAAQVLPLSQSLRADGQLAAGLALNVGENKHHAVHIPGGTDLEVFGGPGGSPFFSAGIGVGASVDLGFQLSTALFRYYPTKRNANGELVLGNPVRICDLNASLSLNAQAGIGVAVEWGHVESGMGKIPGGGAFFIGATA</sequence>
<dbReference type="EMBL" id="MEZK01000003">
    <property type="protein sequence ID" value="OGD63909.1"/>
    <property type="molecule type" value="Genomic_DNA"/>
</dbReference>
<gene>
    <name evidence="1" type="ORF">A2160_01680</name>
</gene>
<proteinExistence type="predicted"/>
<accession>A0A1F5E917</accession>
<dbReference type="AlphaFoldDB" id="A0A1F5E917"/>
<protein>
    <submittedName>
        <fullName evidence="1">Uncharacterized protein</fullName>
    </submittedName>
</protein>
<reference evidence="1 2" key="1">
    <citation type="journal article" date="2016" name="Nat. Commun.">
        <title>Thousands of microbial genomes shed light on interconnected biogeochemical processes in an aquifer system.</title>
        <authorList>
            <person name="Anantharaman K."/>
            <person name="Brown C.T."/>
            <person name="Hug L.A."/>
            <person name="Sharon I."/>
            <person name="Castelle C.J."/>
            <person name="Probst A.J."/>
            <person name="Thomas B.C."/>
            <person name="Singh A."/>
            <person name="Wilkins M.J."/>
            <person name="Karaoz U."/>
            <person name="Brodie E.L."/>
            <person name="Williams K.H."/>
            <person name="Hubbard S.S."/>
            <person name="Banfield J.F."/>
        </authorList>
    </citation>
    <scope>NUCLEOTIDE SEQUENCE [LARGE SCALE GENOMIC DNA]</scope>
</reference>
<dbReference type="STRING" id="1797457.A2160_01680"/>
<evidence type="ECO:0000313" key="1">
    <source>
        <dbReference type="EMBL" id="OGD63909.1"/>
    </source>
</evidence>
<organism evidence="1 2">
    <name type="scientific">Candidatus Beckwithbacteria bacterium RBG_13_42_9</name>
    <dbReference type="NCBI Taxonomy" id="1797457"/>
    <lineage>
        <taxon>Bacteria</taxon>
        <taxon>Candidatus Beckwithiibacteriota</taxon>
    </lineage>
</organism>
<name>A0A1F5E917_9BACT</name>
<evidence type="ECO:0000313" key="2">
    <source>
        <dbReference type="Proteomes" id="UP000177006"/>
    </source>
</evidence>